<gene>
    <name evidence="2" type="ORF">EDD78_101449</name>
</gene>
<accession>A0A9X8ULR2</accession>
<dbReference type="RefSeq" id="WP_132083792.1">
    <property type="nucleotide sequence ID" value="NZ_SLUK01000001.1"/>
</dbReference>
<evidence type="ECO:0000313" key="3">
    <source>
        <dbReference type="Proteomes" id="UP000294682"/>
    </source>
</evidence>
<sequence>MKNIKRLLSLCLCAALAAGLCLTAAAQNSILPRAAVVIQGENGAGIEIKGNTVWVSDDSLAGFQLIDPVTGEALLSGEELAALRESLLSDEGCDFTGLLEEYRLDLYFVGRLDRINAFQAGAFKGITVCEGSSAQSLIARDGGRFNVLGDLRYGEVYGADTRLHITGTAGTVQPYAGGFVGAKYGVVDFVNGSMNDTGGFRTRIAQRDSKRRSHTPELVWNDDGVYGYWQDDAFIPVF</sequence>
<reference evidence="2 3" key="1">
    <citation type="submission" date="2019-03" db="EMBL/GenBank/DDBJ databases">
        <title>Genomic Encyclopedia of Type Strains, Phase IV (KMG-IV): sequencing the most valuable type-strain genomes for metagenomic binning, comparative biology and taxonomic classification.</title>
        <authorList>
            <person name="Goeker M."/>
        </authorList>
    </citation>
    <scope>NUCLEOTIDE SEQUENCE [LARGE SCALE GENOMIC DNA]</scope>
    <source>
        <strain evidence="2 3">DSM 100433</strain>
    </source>
</reference>
<evidence type="ECO:0000313" key="2">
    <source>
        <dbReference type="EMBL" id="TCL45466.1"/>
    </source>
</evidence>
<name>A0A9X8ULR2_9FIRM</name>
<proteinExistence type="predicted"/>
<keyword evidence="3" id="KW-1185">Reference proteome</keyword>
<feature type="chain" id="PRO_5040955781" evidence="1">
    <location>
        <begin position="27"/>
        <end position="238"/>
    </location>
</feature>
<keyword evidence="1" id="KW-0732">Signal</keyword>
<dbReference type="EMBL" id="SLUK01000001">
    <property type="protein sequence ID" value="TCL45466.1"/>
    <property type="molecule type" value="Genomic_DNA"/>
</dbReference>
<comment type="caution">
    <text evidence="2">The sequence shown here is derived from an EMBL/GenBank/DDBJ whole genome shotgun (WGS) entry which is preliminary data.</text>
</comment>
<protein>
    <submittedName>
        <fullName evidence="2">Uncharacterized protein</fullName>
    </submittedName>
</protein>
<organism evidence="2 3">
    <name type="scientific">Harryflintia acetispora</name>
    <dbReference type="NCBI Taxonomy" id="1849041"/>
    <lineage>
        <taxon>Bacteria</taxon>
        <taxon>Bacillati</taxon>
        <taxon>Bacillota</taxon>
        <taxon>Clostridia</taxon>
        <taxon>Eubacteriales</taxon>
        <taxon>Oscillospiraceae</taxon>
        <taxon>Harryflintia</taxon>
    </lineage>
</organism>
<evidence type="ECO:0000256" key="1">
    <source>
        <dbReference type="SAM" id="SignalP"/>
    </source>
</evidence>
<dbReference type="Proteomes" id="UP000294682">
    <property type="component" value="Unassembled WGS sequence"/>
</dbReference>
<feature type="signal peptide" evidence="1">
    <location>
        <begin position="1"/>
        <end position="26"/>
    </location>
</feature>
<dbReference type="AlphaFoldDB" id="A0A9X8ULR2"/>